<protein>
    <submittedName>
        <fullName evidence="4">Protein starmaker-like isoform X1</fullName>
    </submittedName>
    <submittedName>
        <fullName evidence="5">Protein starmaker-like isoform X2</fullName>
    </submittedName>
</protein>
<feature type="region of interest" description="Disordered" evidence="1">
    <location>
        <begin position="177"/>
        <end position="285"/>
    </location>
</feature>
<feature type="compositionally biased region" description="Acidic residues" evidence="1">
    <location>
        <begin position="178"/>
        <end position="247"/>
    </location>
</feature>
<evidence type="ECO:0000313" key="4">
    <source>
        <dbReference type="RefSeq" id="XP_002734048.1"/>
    </source>
</evidence>
<dbReference type="Proteomes" id="UP000694865">
    <property type="component" value="Unplaced"/>
</dbReference>
<keyword evidence="2" id="KW-0732">Signal</keyword>
<keyword evidence="3" id="KW-1185">Reference proteome</keyword>
<sequence length="285" mass="32221">MKSATVIFVLGFLFLSQAWSRPLSLRKKRAQDDSDENKEQKLNSQLLECFIKLIDVSNHEVNKECVRILEDAYPSTANELLDRPDEESNSDEGDSDSGASDSNESSDADSEEESDSEDASEEDDDQNVLEDWMFKFNNKLNDISNVVHYDKDIVENIKAMLFVVNKNQKLMEQAMLEGVEEEEDDEEEESDNSDSGDSGEDSSEGDSDDDSEDEFIDSDDSEDSDESKEENSSDDDDDDEESDEENQESSSDVTTISMTQRGNGVLTACDRNHRPRKRLLKRPEL</sequence>
<evidence type="ECO:0000256" key="1">
    <source>
        <dbReference type="SAM" id="MobiDB-lite"/>
    </source>
</evidence>
<evidence type="ECO:0000313" key="3">
    <source>
        <dbReference type="Proteomes" id="UP000694865"/>
    </source>
</evidence>
<feature type="signal peptide" evidence="2">
    <location>
        <begin position="1"/>
        <end position="20"/>
    </location>
</feature>
<proteinExistence type="predicted"/>
<accession>A0ABM0GNT3</accession>
<feature type="compositionally biased region" description="Polar residues" evidence="1">
    <location>
        <begin position="253"/>
        <end position="262"/>
    </location>
</feature>
<feature type="chain" id="PRO_5045020989" evidence="2">
    <location>
        <begin position="21"/>
        <end position="285"/>
    </location>
</feature>
<gene>
    <name evidence="4 5" type="primary">LOC100377172</name>
</gene>
<dbReference type="RefSeq" id="XP_002734048.1">
    <property type="nucleotide sequence ID" value="XM_002734002.2"/>
</dbReference>
<feature type="compositionally biased region" description="Basic residues" evidence="1">
    <location>
        <begin position="273"/>
        <end position="285"/>
    </location>
</feature>
<feature type="compositionally biased region" description="Acidic residues" evidence="1">
    <location>
        <begin position="84"/>
        <end position="95"/>
    </location>
</feature>
<feature type="region of interest" description="Disordered" evidence="1">
    <location>
        <begin position="79"/>
        <end position="126"/>
    </location>
</feature>
<name>A0ABM0GNT3_SACKO</name>
<evidence type="ECO:0000313" key="5">
    <source>
        <dbReference type="RefSeq" id="XP_006815611.1"/>
    </source>
</evidence>
<dbReference type="GeneID" id="100377172"/>
<feature type="compositionally biased region" description="Acidic residues" evidence="1">
    <location>
        <begin position="104"/>
        <end position="126"/>
    </location>
</feature>
<reference evidence="4 5" key="1">
    <citation type="submission" date="2025-05" db="UniProtKB">
        <authorList>
            <consortium name="RefSeq"/>
        </authorList>
    </citation>
    <scope>IDENTIFICATION</scope>
    <source>
        <tissue evidence="4 5">Testes</tissue>
    </source>
</reference>
<evidence type="ECO:0000256" key="2">
    <source>
        <dbReference type="SAM" id="SignalP"/>
    </source>
</evidence>
<organism evidence="3 4">
    <name type="scientific">Saccoglossus kowalevskii</name>
    <name type="common">Acorn worm</name>
    <dbReference type="NCBI Taxonomy" id="10224"/>
    <lineage>
        <taxon>Eukaryota</taxon>
        <taxon>Metazoa</taxon>
        <taxon>Hemichordata</taxon>
        <taxon>Enteropneusta</taxon>
        <taxon>Harrimaniidae</taxon>
        <taxon>Saccoglossus</taxon>
    </lineage>
</organism>
<dbReference type="RefSeq" id="XP_006815611.1">
    <property type="nucleotide sequence ID" value="XM_006815548.1"/>
</dbReference>